<keyword evidence="1" id="KW-0479">Metal-binding</keyword>
<dbReference type="InterPro" id="IPR011249">
    <property type="entry name" value="Metalloenz_LuxS/M16"/>
</dbReference>
<name>A0ABR2N4W6_9ASPA</name>
<comment type="caution">
    <text evidence="3">The sequence shown here is derived from an EMBL/GenBank/DDBJ whole genome shotgun (WGS) entry which is preliminary data.</text>
</comment>
<accession>A0ABR2N4W6</accession>
<evidence type="ECO:0000313" key="3">
    <source>
        <dbReference type="EMBL" id="KAK8971183.1"/>
    </source>
</evidence>
<dbReference type="InterPro" id="IPR050626">
    <property type="entry name" value="Peptidase_M16"/>
</dbReference>
<dbReference type="Proteomes" id="UP001412067">
    <property type="component" value="Unassembled WGS sequence"/>
</dbReference>
<feature type="compositionally biased region" description="Acidic residues" evidence="2">
    <location>
        <begin position="101"/>
        <end position="124"/>
    </location>
</feature>
<evidence type="ECO:0000256" key="2">
    <source>
        <dbReference type="SAM" id="MobiDB-lite"/>
    </source>
</evidence>
<feature type="region of interest" description="Disordered" evidence="2">
    <location>
        <begin position="73"/>
        <end position="136"/>
    </location>
</feature>
<proteinExistence type="predicted"/>
<organism evidence="3 4">
    <name type="scientific">Platanthera guangdongensis</name>
    <dbReference type="NCBI Taxonomy" id="2320717"/>
    <lineage>
        <taxon>Eukaryota</taxon>
        <taxon>Viridiplantae</taxon>
        <taxon>Streptophyta</taxon>
        <taxon>Embryophyta</taxon>
        <taxon>Tracheophyta</taxon>
        <taxon>Spermatophyta</taxon>
        <taxon>Magnoliopsida</taxon>
        <taxon>Liliopsida</taxon>
        <taxon>Asparagales</taxon>
        <taxon>Orchidaceae</taxon>
        <taxon>Orchidoideae</taxon>
        <taxon>Orchideae</taxon>
        <taxon>Orchidinae</taxon>
        <taxon>Platanthera</taxon>
    </lineage>
</organism>
<gene>
    <name evidence="3" type="ORF">KSP40_PGU010729</name>
</gene>
<evidence type="ECO:0000256" key="1">
    <source>
        <dbReference type="ARBA" id="ARBA00022723"/>
    </source>
</evidence>
<evidence type="ECO:0000313" key="4">
    <source>
        <dbReference type="Proteomes" id="UP001412067"/>
    </source>
</evidence>
<dbReference type="Gene3D" id="3.30.830.10">
    <property type="entry name" value="Metalloenzyme, LuxS/M16 peptidase-like"/>
    <property type="match status" value="2"/>
</dbReference>
<protein>
    <submittedName>
        <fullName evidence="3">Uncharacterized protein</fullName>
    </submittedName>
</protein>
<feature type="region of interest" description="Disordered" evidence="2">
    <location>
        <begin position="24"/>
        <end position="45"/>
    </location>
</feature>
<dbReference type="PANTHER" id="PTHR43690:SF18">
    <property type="entry name" value="INSULIN-DEGRADING ENZYME-RELATED"/>
    <property type="match status" value="1"/>
</dbReference>
<feature type="compositionally biased region" description="Basic and acidic residues" evidence="2">
    <location>
        <begin position="36"/>
        <end position="45"/>
    </location>
</feature>
<dbReference type="EMBL" id="JBBWWR010000001">
    <property type="protein sequence ID" value="KAK8971183.1"/>
    <property type="molecule type" value="Genomic_DNA"/>
</dbReference>
<dbReference type="PANTHER" id="PTHR43690">
    <property type="entry name" value="NARDILYSIN"/>
    <property type="match status" value="1"/>
</dbReference>
<dbReference type="SUPFAM" id="SSF63411">
    <property type="entry name" value="LuxS/MPP-like metallohydrolase"/>
    <property type="match status" value="1"/>
</dbReference>
<feature type="compositionally biased region" description="Basic and acidic residues" evidence="2">
    <location>
        <begin position="79"/>
        <end position="100"/>
    </location>
</feature>
<sequence>MLSKLRLSAELLHSCGCPWLQSEEKGSEMAVPSLDEAVRKSPTDRRSYRIVHLPNGLTAVLVHDPDIFPAGALAGESEADARTRALDSEDKDVDDGSHDGEDGEDDDYTEDEDEEDDDEGDGDGDGGSSKKGAALNKKVTYRKSNAAIGTSQKRFDRQMFMMIVLAWKALLDGQHWRWNQSMSWDTTISEALFAILKIQSRGSVPFKLRKVQIQAFHLNGCNDKRWGRWEVEVKLLEIMAETTNEMVKAGCVTQLILQFSRCAAAALCVGMGSFSDPDKAQGLAHFLGGPLGGDAKVAVRWTPVPHQVPYGSERVRIPLVLIQFNQHHFRSRRHASSGCCGKATTVKKIAVTRCFTLHDDARCFTAPLQTAGNNVGDERAVGFSP</sequence>
<reference evidence="3 4" key="1">
    <citation type="journal article" date="2022" name="Nat. Plants">
        <title>Genomes of leafy and leafless Platanthera orchids illuminate the evolution of mycoheterotrophy.</title>
        <authorList>
            <person name="Li M.H."/>
            <person name="Liu K.W."/>
            <person name="Li Z."/>
            <person name="Lu H.C."/>
            <person name="Ye Q.L."/>
            <person name="Zhang D."/>
            <person name="Wang J.Y."/>
            <person name="Li Y.F."/>
            <person name="Zhong Z.M."/>
            <person name="Liu X."/>
            <person name="Yu X."/>
            <person name="Liu D.K."/>
            <person name="Tu X.D."/>
            <person name="Liu B."/>
            <person name="Hao Y."/>
            <person name="Liao X.Y."/>
            <person name="Jiang Y.T."/>
            <person name="Sun W.H."/>
            <person name="Chen J."/>
            <person name="Chen Y.Q."/>
            <person name="Ai Y."/>
            <person name="Zhai J.W."/>
            <person name="Wu S.S."/>
            <person name="Zhou Z."/>
            <person name="Hsiao Y.Y."/>
            <person name="Wu W.L."/>
            <person name="Chen Y.Y."/>
            <person name="Lin Y.F."/>
            <person name="Hsu J.L."/>
            <person name="Li C.Y."/>
            <person name="Wang Z.W."/>
            <person name="Zhao X."/>
            <person name="Zhong W.Y."/>
            <person name="Ma X.K."/>
            <person name="Ma L."/>
            <person name="Huang J."/>
            <person name="Chen G.Z."/>
            <person name="Huang M.Z."/>
            <person name="Huang L."/>
            <person name="Peng D.H."/>
            <person name="Luo Y.B."/>
            <person name="Zou S.Q."/>
            <person name="Chen S.P."/>
            <person name="Lan S."/>
            <person name="Tsai W.C."/>
            <person name="Van de Peer Y."/>
            <person name="Liu Z.J."/>
        </authorList>
    </citation>
    <scope>NUCLEOTIDE SEQUENCE [LARGE SCALE GENOMIC DNA]</scope>
    <source>
        <strain evidence="3">Lor288</strain>
    </source>
</reference>
<keyword evidence="4" id="KW-1185">Reference proteome</keyword>